<organism evidence="1 2">
    <name type="scientific">Iodobacter fluviatilis</name>
    <dbReference type="NCBI Taxonomy" id="537"/>
    <lineage>
        <taxon>Bacteria</taxon>
        <taxon>Pseudomonadati</taxon>
        <taxon>Pseudomonadota</taxon>
        <taxon>Betaproteobacteria</taxon>
        <taxon>Neisseriales</taxon>
        <taxon>Chitinibacteraceae</taxon>
        <taxon>Iodobacter</taxon>
    </lineage>
</organism>
<name>A0A7G3GBB4_9NEIS</name>
<accession>A0A7G3GBB4</accession>
<protein>
    <submittedName>
        <fullName evidence="1">Uncharacterized protein</fullName>
    </submittedName>
</protein>
<sequence>MIKLSDTQIDILGRPNFARTQIAKLLIAAGIYEDKAKKAEYEQAVFIHWAMALLNEHGEKWREVAQAKLAEYDEKIKAKAVENEPST</sequence>
<dbReference type="Proteomes" id="UP000515917">
    <property type="component" value="Chromosome"/>
</dbReference>
<proteinExistence type="predicted"/>
<dbReference type="KEGG" id="ifl:C1H71_13395"/>
<keyword evidence="2" id="KW-1185">Reference proteome</keyword>
<evidence type="ECO:0000313" key="1">
    <source>
        <dbReference type="EMBL" id="QBC44424.1"/>
    </source>
</evidence>
<dbReference type="RefSeq" id="WP_130106962.1">
    <property type="nucleotide sequence ID" value="NZ_CP025781.1"/>
</dbReference>
<evidence type="ECO:0000313" key="2">
    <source>
        <dbReference type="Proteomes" id="UP000515917"/>
    </source>
</evidence>
<gene>
    <name evidence="1" type="ORF">C1H71_13395</name>
</gene>
<reference evidence="1 2" key="1">
    <citation type="submission" date="2018-01" db="EMBL/GenBank/DDBJ databases">
        <title>Genome sequence of Iodobacter sp. strain PCH194 isolated from Indian Trans-Himalaya.</title>
        <authorList>
            <person name="Kumar V."/>
            <person name="Thakur V."/>
            <person name="Kumar S."/>
            <person name="Singh D."/>
        </authorList>
    </citation>
    <scope>NUCLEOTIDE SEQUENCE [LARGE SCALE GENOMIC DNA]</scope>
    <source>
        <strain evidence="1 2">PCH194</strain>
    </source>
</reference>
<dbReference type="AlphaFoldDB" id="A0A7G3GBB4"/>
<dbReference type="EMBL" id="CP025781">
    <property type="protein sequence ID" value="QBC44424.1"/>
    <property type="molecule type" value="Genomic_DNA"/>
</dbReference>